<evidence type="ECO:0000313" key="3">
    <source>
        <dbReference type="Proteomes" id="UP000059542"/>
    </source>
</evidence>
<sequence length="214" mass="23089">MKKLILGFLLVSALGSLSCCKESSKIPAPAVTSVPLIFPKVSADVEKSYFNTTRAAASIANLARLPDPTRPVFEFSFDIQDQRDVKIRAVEVYKSFQRGINIGPRVLQGSYSTFPAKVSLNSQEALTGLQRLFFATGEALPSLRNLLGATPTSPNEVLTGDLIVFTFEYVLEDGSRVILTPLSDVKLAGGATAKVISGTQINPPYALYAKFTVL</sequence>
<dbReference type="Proteomes" id="UP000059542">
    <property type="component" value="Chromosome"/>
</dbReference>
<evidence type="ECO:0000256" key="1">
    <source>
        <dbReference type="SAM" id="SignalP"/>
    </source>
</evidence>
<dbReference type="OrthoDB" id="879728at2"/>
<dbReference type="AlphaFoldDB" id="A0A0U4BNW0"/>
<evidence type="ECO:0000313" key="2">
    <source>
        <dbReference type="EMBL" id="ALW85450.1"/>
    </source>
</evidence>
<organism evidence="2 3">
    <name type="scientific">Hymenobacter sedentarius</name>
    <dbReference type="NCBI Taxonomy" id="1411621"/>
    <lineage>
        <taxon>Bacteria</taxon>
        <taxon>Pseudomonadati</taxon>
        <taxon>Bacteroidota</taxon>
        <taxon>Cytophagia</taxon>
        <taxon>Cytophagales</taxon>
        <taxon>Hymenobacteraceae</taxon>
        <taxon>Hymenobacter</taxon>
    </lineage>
</organism>
<keyword evidence="1" id="KW-0732">Signal</keyword>
<proteinExistence type="predicted"/>
<gene>
    <name evidence="2" type="ORF">AUC43_10290</name>
</gene>
<feature type="signal peptide" evidence="1">
    <location>
        <begin position="1"/>
        <end position="18"/>
    </location>
</feature>
<reference evidence="2 3" key="1">
    <citation type="submission" date="2015-12" db="EMBL/GenBank/DDBJ databases">
        <authorList>
            <person name="Shamseldin A."/>
            <person name="Moawad H."/>
            <person name="Abd El-Rahim W.M."/>
            <person name="Sadowsky M.J."/>
        </authorList>
    </citation>
    <scope>NUCLEOTIDE SEQUENCE [LARGE SCALE GENOMIC DNA]</scope>
    <source>
        <strain evidence="2 3">DG5B</strain>
    </source>
</reference>
<dbReference type="STRING" id="1411621.AUC43_10290"/>
<dbReference type="RefSeq" id="WP_068192746.1">
    <property type="nucleotide sequence ID" value="NZ_CP013909.1"/>
</dbReference>
<keyword evidence="3" id="KW-1185">Reference proteome</keyword>
<name>A0A0U4BNW0_9BACT</name>
<dbReference type="EMBL" id="CP013909">
    <property type="protein sequence ID" value="ALW85450.1"/>
    <property type="molecule type" value="Genomic_DNA"/>
</dbReference>
<accession>A0A0U4BNW0</accession>
<dbReference type="PROSITE" id="PS51257">
    <property type="entry name" value="PROKAR_LIPOPROTEIN"/>
    <property type="match status" value="1"/>
</dbReference>
<feature type="chain" id="PRO_5006847307" evidence="1">
    <location>
        <begin position="19"/>
        <end position="214"/>
    </location>
</feature>
<protein>
    <submittedName>
        <fullName evidence="2">Uncharacterized protein</fullName>
    </submittedName>
</protein>
<dbReference type="KEGG" id="hyg:AUC43_10290"/>